<feature type="compositionally biased region" description="Basic and acidic residues" evidence="1">
    <location>
        <begin position="1"/>
        <end position="16"/>
    </location>
</feature>
<feature type="compositionally biased region" description="Basic and acidic residues" evidence="1">
    <location>
        <begin position="36"/>
        <end position="58"/>
    </location>
</feature>
<keyword evidence="3" id="KW-1185">Reference proteome</keyword>
<evidence type="ECO:0000313" key="2">
    <source>
        <dbReference type="EMBL" id="KAA1066205.1"/>
    </source>
</evidence>
<evidence type="ECO:0000256" key="1">
    <source>
        <dbReference type="SAM" id="MobiDB-lite"/>
    </source>
</evidence>
<proteinExistence type="predicted"/>
<accession>A0A5B0LP96</accession>
<comment type="caution">
    <text evidence="2">The sequence shown here is derived from an EMBL/GenBank/DDBJ whole genome shotgun (WGS) entry which is preliminary data.</text>
</comment>
<gene>
    <name evidence="2" type="primary">TPS1_2</name>
    <name evidence="2" type="ORF">PGT21_024963</name>
</gene>
<protein>
    <submittedName>
        <fullName evidence="2">Trehalose-6-P synthase/phosphatase complex synthase subunit</fullName>
    </submittedName>
</protein>
<organism evidence="2 3">
    <name type="scientific">Puccinia graminis f. sp. tritici</name>
    <dbReference type="NCBI Taxonomy" id="56615"/>
    <lineage>
        <taxon>Eukaryota</taxon>
        <taxon>Fungi</taxon>
        <taxon>Dikarya</taxon>
        <taxon>Basidiomycota</taxon>
        <taxon>Pucciniomycotina</taxon>
        <taxon>Pucciniomycetes</taxon>
        <taxon>Pucciniales</taxon>
        <taxon>Pucciniaceae</taxon>
        <taxon>Puccinia</taxon>
    </lineage>
</organism>
<dbReference type="AlphaFoldDB" id="A0A5B0LP96"/>
<reference evidence="2 3" key="1">
    <citation type="submission" date="2019-05" db="EMBL/GenBank/DDBJ databases">
        <title>Emergence of the Ug99 lineage of the wheat stem rust pathogen through somatic hybridization.</title>
        <authorList>
            <person name="Li F."/>
            <person name="Upadhyaya N.M."/>
            <person name="Sperschneider J."/>
            <person name="Matny O."/>
            <person name="Nguyen-Phuc H."/>
            <person name="Mago R."/>
            <person name="Raley C."/>
            <person name="Miller M.E."/>
            <person name="Silverstein K.A.T."/>
            <person name="Henningsen E."/>
            <person name="Hirsch C.D."/>
            <person name="Visser B."/>
            <person name="Pretorius Z.A."/>
            <person name="Steffenson B.J."/>
            <person name="Schwessinger B."/>
            <person name="Dodds P.N."/>
            <person name="Figueroa M."/>
        </authorList>
    </citation>
    <scope>NUCLEOTIDE SEQUENCE [LARGE SCALE GENOMIC DNA]</scope>
    <source>
        <strain evidence="2">21-0</strain>
    </source>
</reference>
<feature type="region of interest" description="Disordered" evidence="1">
    <location>
        <begin position="1"/>
        <end position="58"/>
    </location>
</feature>
<evidence type="ECO:0000313" key="3">
    <source>
        <dbReference type="Proteomes" id="UP000324748"/>
    </source>
</evidence>
<sequence length="58" mass="7251">MQRILKENELIEREQQQEEEEEQKQQQEQQQQLHQKNLDFDHRGFEGLRIRETVEEES</sequence>
<dbReference type="EMBL" id="VSWC01000196">
    <property type="protein sequence ID" value="KAA1066205.1"/>
    <property type="molecule type" value="Genomic_DNA"/>
</dbReference>
<dbReference type="Proteomes" id="UP000324748">
    <property type="component" value="Unassembled WGS sequence"/>
</dbReference>
<name>A0A5B0LP96_PUCGR</name>